<dbReference type="InterPro" id="IPR027417">
    <property type="entry name" value="P-loop_NTPase"/>
</dbReference>
<dbReference type="InterPro" id="IPR010997">
    <property type="entry name" value="HRDC-like_sf"/>
</dbReference>
<keyword evidence="3 10" id="KW-0378">Hydrolase</keyword>
<evidence type="ECO:0000313" key="15">
    <source>
        <dbReference type="Proteomes" id="UP001235966"/>
    </source>
</evidence>
<keyword evidence="4 10" id="KW-0347">Helicase</keyword>
<evidence type="ECO:0000256" key="4">
    <source>
        <dbReference type="ARBA" id="ARBA00022806"/>
    </source>
</evidence>
<dbReference type="InterPro" id="IPR014017">
    <property type="entry name" value="DNA_helicase_UvrD-like_C"/>
</dbReference>
<dbReference type="Proteomes" id="UP001235966">
    <property type="component" value="Unassembled WGS sequence"/>
</dbReference>
<evidence type="ECO:0000256" key="1">
    <source>
        <dbReference type="ARBA" id="ARBA00009922"/>
    </source>
</evidence>
<evidence type="ECO:0000313" key="14">
    <source>
        <dbReference type="EMBL" id="MDP9800474.1"/>
    </source>
</evidence>
<comment type="catalytic activity">
    <reaction evidence="7">
        <text>Couples ATP hydrolysis with the unwinding of duplex DNA by translocating in the 3'-5' direction.</text>
        <dbReference type="EC" id="5.6.2.4"/>
    </reaction>
</comment>
<dbReference type="InterPro" id="IPR002121">
    <property type="entry name" value="HRDC_dom"/>
</dbReference>
<dbReference type="EC" id="5.6.2.4" evidence="8"/>
<dbReference type="PANTHER" id="PTHR11070:SF69">
    <property type="entry name" value="ATP-DEPENDENT DNA HELICASE UVRD2"/>
    <property type="match status" value="1"/>
</dbReference>
<evidence type="ECO:0000256" key="8">
    <source>
        <dbReference type="ARBA" id="ARBA00034808"/>
    </source>
</evidence>
<feature type="domain" description="UvrD-like helicase ATP-binding" evidence="12">
    <location>
        <begin position="8"/>
        <end position="290"/>
    </location>
</feature>
<accession>A0ABT9N9T9</accession>
<dbReference type="PROSITE" id="PS50967">
    <property type="entry name" value="HRDC"/>
    <property type="match status" value="1"/>
</dbReference>
<dbReference type="PROSITE" id="PS51198">
    <property type="entry name" value="UVRD_HELICASE_ATP_BIND"/>
    <property type="match status" value="1"/>
</dbReference>
<dbReference type="Gene3D" id="1.10.150.80">
    <property type="entry name" value="HRDC domain"/>
    <property type="match status" value="1"/>
</dbReference>
<name>A0ABT9N9T9_9ACTO</name>
<proteinExistence type="inferred from homology"/>
<dbReference type="InterPro" id="IPR014016">
    <property type="entry name" value="UvrD-like_ATP-bd"/>
</dbReference>
<dbReference type="Gene3D" id="1.10.486.10">
    <property type="entry name" value="PCRA, domain 4"/>
    <property type="match status" value="2"/>
</dbReference>
<dbReference type="CDD" id="cd18807">
    <property type="entry name" value="SF1_C_UvrD"/>
    <property type="match status" value="1"/>
</dbReference>
<gene>
    <name evidence="14" type="ORF">J2S49_000550</name>
</gene>
<comment type="caution">
    <text evidence="14">The sequence shown here is derived from an EMBL/GenBank/DDBJ whole genome shotgun (WGS) entry which is preliminary data.</text>
</comment>
<dbReference type="InterPro" id="IPR013986">
    <property type="entry name" value="DExx_box_DNA_helicase_dom_sf"/>
</dbReference>
<evidence type="ECO:0000256" key="9">
    <source>
        <dbReference type="ARBA" id="ARBA00048988"/>
    </source>
</evidence>
<dbReference type="Gene3D" id="1.10.10.160">
    <property type="match status" value="1"/>
</dbReference>
<dbReference type="Gene3D" id="3.40.50.300">
    <property type="entry name" value="P-loop containing nucleotide triphosphate hydrolases"/>
    <property type="match status" value="3"/>
</dbReference>
<keyword evidence="6" id="KW-0413">Isomerase</keyword>
<evidence type="ECO:0000259" key="12">
    <source>
        <dbReference type="PROSITE" id="PS51198"/>
    </source>
</evidence>
<evidence type="ECO:0000259" key="11">
    <source>
        <dbReference type="PROSITE" id="PS50967"/>
    </source>
</evidence>
<dbReference type="RefSeq" id="WP_307014198.1">
    <property type="nucleotide sequence ID" value="NZ_JAUSQW010000001.1"/>
</dbReference>
<organism evidence="14 15">
    <name type="scientific">Arcanobacterium wilhelmae</name>
    <dbReference type="NCBI Taxonomy" id="1803177"/>
    <lineage>
        <taxon>Bacteria</taxon>
        <taxon>Bacillati</taxon>
        <taxon>Actinomycetota</taxon>
        <taxon>Actinomycetes</taxon>
        <taxon>Actinomycetales</taxon>
        <taxon>Actinomycetaceae</taxon>
        <taxon>Arcanobacterium</taxon>
    </lineage>
</organism>
<keyword evidence="2 10" id="KW-0547">Nucleotide-binding</keyword>
<evidence type="ECO:0000256" key="6">
    <source>
        <dbReference type="ARBA" id="ARBA00023235"/>
    </source>
</evidence>
<dbReference type="GO" id="GO:0016787">
    <property type="term" value="F:hydrolase activity"/>
    <property type="evidence" value="ECO:0007669"/>
    <property type="project" value="UniProtKB-KW"/>
</dbReference>
<evidence type="ECO:0000256" key="2">
    <source>
        <dbReference type="ARBA" id="ARBA00022741"/>
    </source>
</evidence>
<dbReference type="InterPro" id="IPR000212">
    <property type="entry name" value="DNA_helicase_UvrD/REP"/>
</dbReference>
<protein>
    <recommendedName>
        <fullName evidence="8">DNA 3'-5' helicase</fullName>
        <ecNumber evidence="8">5.6.2.4</ecNumber>
    </recommendedName>
</protein>
<dbReference type="GO" id="GO:0003678">
    <property type="term" value="F:DNA helicase activity"/>
    <property type="evidence" value="ECO:0007669"/>
    <property type="project" value="UniProtKB-EC"/>
</dbReference>
<dbReference type="Pfam" id="PF00570">
    <property type="entry name" value="HRDC"/>
    <property type="match status" value="1"/>
</dbReference>
<dbReference type="SUPFAM" id="SSF47819">
    <property type="entry name" value="HRDC-like"/>
    <property type="match status" value="1"/>
</dbReference>
<dbReference type="PANTHER" id="PTHR11070">
    <property type="entry name" value="UVRD / RECB / PCRA DNA HELICASE FAMILY MEMBER"/>
    <property type="match status" value="1"/>
</dbReference>
<dbReference type="PROSITE" id="PS51217">
    <property type="entry name" value="UVRD_HELICASE_CTER"/>
    <property type="match status" value="1"/>
</dbReference>
<dbReference type="SMART" id="SM00341">
    <property type="entry name" value="HRDC"/>
    <property type="match status" value="1"/>
</dbReference>
<dbReference type="SUPFAM" id="SSF52540">
    <property type="entry name" value="P-loop containing nucleoside triphosphate hydrolases"/>
    <property type="match status" value="1"/>
</dbReference>
<dbReference type="CDD" id="cd17932">
    <property type="entry name" value="DEXQc_UvrD"/>
    <property type="match status" value="1"/>
</dbReference>
<feature type="domain" description="HRDC" evidence="11">
    <location>
        <begin position="591"/>
        <end position="667"/>
    </location>
</feature>
<keyword evidence="5 10" id="KW-0067">ATP-binding</keyword>
<feature type="binding site" evidence="10">
    <location>
        <begin position="29"/>
        <end position="36"/>
    </location>
    <ligand>
        <name>ATP</name>
        <dbReference type="ChEBI" id="CHEBI:30616"/>
    </ligand>
</feature>
<keyword evidence="15" id="KW-1185">Reference proteome</keyword>
<evidence type="ECO:0000256" key="7">
    <source>
        <dbReference type="ARBA" id="ARBA00034617"/>
    </source>
</evidence>
<sequence length="667" mass="74107">MNPEELLEALDPEQREVAQHLHGPLAVLAGAGTGKTRAITYRIAYGVKTGAYQPTNVLAVTFTNKAAGEMRSRLLDLGAGNVQTRTFHSAALSQLRYFWPQVIGGVVPEIREHKAPLVAMAAERLGFPTDRVSVRDFASELEWSKVSLIAPEDYALRALEARREIPGDLTGQDMAALISAYEVVKAERGVIDFEDTILILIGLMSSREDVAAQIRRQYKHFVVDEYQDVSPMQHRLLQLWLGDRRDICVVGDVSQTIYSFTGAKADYLANFSKEFPKARTVTLNRDYRSTAQIVDLANEVIGENHTEGAVFLRAMGGTGRLVEYREYADDEAEANEIAGRIISLHQQGVDYSDMAILYRTNSQSERFEAALSAAGVPATVRGTTRFFQRREVLEAMVVLRSIARGEASGGHSGMELPELVKGALNQMGWRKEPPAAHGAARERWDSLESLRLLGEDMWEKRQATIAQFVEELEERKAASNEPTQEAVTLSSLHASKGLEWKVVFLAGMSEGLMPISHAQGDEGVAEERRLLYVGITRAKEELMISYALGNGNRANRKVSRFLVPFWPKPESKSSASRKRVAKAKADFANAAPEDRALFEELREWRATAATEAQRPPYVIFHDTTLRDIAIIKPRTLTELGAVKGIGSTKLMRYGEEVLAVIAAFMKW</sequence>
<comment type="similarity">
    <text evidence="1">Belongs to the helicase family. UvrD subfamily.</text>
</comment>
<evidence type="ECO:0000259" key="13">
    <source>
        <dbReference type="PROSITE" id="PS51217"/>
    </source>
</evidence>
<dbReference type="Pfam" id="PF00580">
    <property type="entry name" value="UvrD-helicase"/>
    <property type="match status" value="1"/>
</dbReference>
<evidence type="ECO:0000256" key="3">
    <source>
        <dbReference type="ARBA" id="ARBA00022801"/>
    </source>
</evidence>
<dbReference type="Pfam" id="PF13361">
    <property type="entry name" value="UvrD_C"/>
    <property type="match status" value="2"/>
</dbReference>
<evidence type="ECO:0000256" key="5">
    <source>
        <dbReference type="ARBA" id="ARBA00022840"/>
    </source>
</evidence>
<feature type="domain" description="UvrD-like helicase C-terminal" evidence="13">
    <location>
        <begin position="291"/>
        <end position="540"/>
    </location>
</feature>
<dbReference type="EMBL" id="JAUSQW010000001">
    <property type="protein sequence ID" value="MDP9800474.1"/>
    <property type="molecule type" value="Genomic_DNA"/>
</dbReference>
<comment type="catalytic activity">
    <reaction evidence="9">
        <text>ATP + H2O = ADP + phosphate + H(+)</text>
        <dbReference type="Rhea" id="RHEA:13065"/>
        <dbReference type="ChEBI" id="CHEBI:15377"/>
        <dbReference type="ChEBI" id="CHEBI:15378"/>
        <dbReference type="ChEBI" id="CHEBI:30616"/>
        <dbReference type="ChEBI" id="CHEBI:43474"/>
        <dbReference type="ChEBI" id="CHEBI:456216"/>
        <dbReference type="EC" id="5.6.2.4"/>
    </reaction>
</comment>
<reference evidence="14 15" key="1">
    <citation type="submission" date="2023-07" db="EMBL/GenBank/DDBJ databases">
        <title>Sequencing the genomes of 1000 actinobacteria strains.</title>
        <authorList>
            <person name="Klenk H.-P."/>
        </authorList>
    </citation>
    <scope>NUCLEOTIDE SEQUENCE [LARGE SCALE GENOMIC DNA]</scope>
    <source>
        <strain evidence="14 15">DSM 102162</strain>
    </source>
</reference>
<dbReference type="InterPro" id="IPR044876">
    <property type="entry name" value="HRDC_dom_sf"/>
</dbReference>
<evidence type="ECO:0000256" key="10">
    <source>
        <dbReference type="PROSITE-ProRule" id="PRU00560"/>
    </source>
</evidence>